<dbReference type="EMBL" id="CP182909">
    <property type="protein sequence ID" value="XPM64920.1"/>
    <property type="molecule type" value="Genomic_DNA"/>
</dbReference>
<accession>A0ACD5GWC3</accession>
<gene>
    <name evidence="1" type="ORF">BH720_003135</name>
</gene>
<evidence type="ECO:0000313" key="2">
    <source>
        <dbReference type="Proteomes" id="UP000095472"/>
    </source>
</evidence>
<evidence type="ECO:0000313" key="1">
    <source>
        <dbReference type="EMBL" id="XPM64920.1"/>
    </source>
</evidence>
<dbReference type="Proteomes" id="UP000095472">
    <property type="component" value="Chromosome"/>
</dbReference>
<sequence>MGNTTLMTFEMNGDTPQEAYNKAIAHYRAFESRLDQLRIQEATERDASVAAALSNAQQKLEESQRRLSEYKYQTGLASDEQVTQLSVNIEGLRRQRAELIAQQQQTTARLRELSTELQLSASQANDAFVLKADQLFDQYRQNYSEATSTLNVLTARYGPNHPTVVRERRRQEAAQAAMFERSQELLGRPADQVTLAQLNLGSSTMGASARETLFQSLVQVQVDQQGLQAGTRN</sequence>
<name>A0ACD5GWC3_9CYAN</name>
<organism evidence="1 2">
    <name type="scientific">Desertifilum tharense IPPAS B-1220</name>
    <dbReference type="NCBI Taxonomy" id="1781255"/>
    <lineage>
        <taxon>Bacteria</taxon>
        <taxon>Bacillati</taxon>
        <taxon>Cyanobacteriota</taxon>
        <taxon>Cyanophyceae</taxon>
        <taxon>Desertifilales</taxon>
        <taxon>Desertifilaceae</taxon>
        <taxon>Desertifilum</taxon>
    </lineage>
</organism>
<protein>
    <submittedName>
        <fullName evidence="1">Uncharacterized protein</fullName>
    </submittedName>
</protein>
<reference evidence="1 2" key="1">
    <citation type="journal article" date="2016" name="Genome Announc.">
        <title>Draft Genome Sequence of the Thermotolerant Cyanobacterium Desertifilum sp. IPPAS B-1220.</title>
        <authorList>
            <person name="Mironov K.S."/>
            <person name="Sinetova M.A."/>
            <person name="Bolatkhan K."/>
            <person name="Zayadan B.K."/>
            <person name="Ustinova V.V."/>
            <person name="Kupriyanova E.V."/>
            <person name="Skrypnik A.N."/>
            <person name="Gogoleva N.E."/>
            <person name="Gogolev Y.V."/>
            <person name="Los D.A."/>
        </authorList>
    </citation>
    <scope>NUCLEOTIDE SEQUENCE [LARGE SCALE GENOMIC DNA]</scope>
    <source>
        <strain evidence="1 2">IPPAS B-1220</strain>
    </source>
</reference>
<keyword evidence="2" id="KW-1185">Reference proteome</keyword>
<proteinExistence type="predicted"/>